<sequence>MGKKIHILLTFTAVTLTLCYGSQCPKPSVEQVIQAKAQLRDPLKADKTCSMTQICKRSDGDPTMQEGRCPNGADPLHILNPTIGDAEPRVLYRQDSKTNFKLICPFMDPEQPICCNDDQVEIMIKGTGYQMDPDDGNLTLTNFTVDPDYACTMFQSCAKVSIVAAASLQSSEAFLDFLGFNGKQQGKSIIKFLFSKDHTASLVDNIHSCDEAVPGDNVFDQYANCKNCTCAYCDSACKPPEVNADIGFFDGFNGELVGISYGVLIAFSIIFQLLRCYCAKKQKVNESMEEDSADADEQTKDKIGVNAGYESSTPKQKLISNKFE</sequence>
<evidence type="ECO:0000256" key="1">
    <source>
        <dbReference type="SAM" id="MobiDB-lite"/>
    </source>
</evidence>
<feature type="transmembrane region" description="Helical" evidence="2">
    <location>
        <begin position="258"/>
        <end position="278"/>
    </location>
</feature>
<evidence type="ECO:0000313" key="5">
    <source>
        <dbReference type="Proteomes" id="UP000039865"/>
    </source>
</evidence>
<accession>A0A078AAZ4</accession>
<feature type="region of interest" description="Disordered" evidence="1">
    <location>
        <begin position="287"/>
        <end position="324"/>
    </location>
</feature>
<evidence type="ECO:0008006" key="6">
    <source>
        <dbReference type="Google" id="ProtNLM"/>
    </source>
</evidence>
<dbReference type="Proteomes" id="UP000039865">
    <property type="component" value="Unassembled WGS sequence"/>
</dbReference>
<reference evidence="4 5" key="1">
    <citation type="submission" date="2014-06" db="EMBL/GenBank/DDBJ databases">
        <authorList>
            <person name="Swart Estienne"/>
        </authorList>
    </citation>
    <scope>NUCLEOTIDE SEQUENCE [LARGE SCALE GENOMIC DNA]</scope>
    <source>
        <strain evidence="4 5">130c</strain>
    </source>
</reference>
<dbReference type="EMBL" id="CCKQ01007992">
    <property type="protein sequence ID" value="CDW79430.1"/>
    <property type="molecule type" value="Genomic_DNA"/>
</dbReference>
<feature type="compositionally biased region" description="Polar residues" evidence="1">
    <location>
        <begin position="309"/>
        <end position="324"/>
    </location>
</feature>
<name>A0A078AAZ4_STYLE</name>
<gene>
    <name evidence="4" type="primary">Contig14863.g727</name>
    <name evidence="4" type="ORF">STYLEM_8418</name>
</gene>
<evidence type="ECO:0000256" key="2">
    <source>
        <dbReference type="SAM" id="Phobius"/>
    </source>
</evidence>
<keyword evidence="2" id="KW-0812">Transmembrane</keyword>
<feature type="chain" id="PRO_5001729302" description="Niemann-Pick C1 N-terminal domain-containing protein" evidence="3">
    <location>
        <begin position="22"/>
        <end position="324"/>
    </location>
</feature>
<dbReference type="InParanoid" id="A0A078AAZ4"/>
<keyword evidence="5" id="KW-1185">Reference proteome</keyword>
<dbReference type="AlphaFoldDB" id="A0A078AAZ4"/>
<evidence type="ECO:0000256" key="3">
    <source>
        <dbReference type="SAM" id="SignalP"/>
    </source>
</evidence>
<keyword evidence="2" id="KW-0472">Membrane</keyword>
<protein>
    <recommendedName>
        <fullName evidence="6">Niemann-Pick C1 N-terminal domain-containing protein</fullName>
    </recommendedName>
</protein>
<feature type="signal peptide" evidence="3">
    <location>
        <begin position="1"/>
        <end position="21"/>
    </location>
</feature>
<feature type="compositionally biased region" description="Acidic residues" evidence="1">
    <location>
        <begin position="287"/>
        <end position="296"/>
    </location>
</feature>
<keyword evidence="2" id="KW-1133">Transmembrane helix</keyword>
<proteinExistence type="predicted"/>
<evidence type="ECO:0000313" key="4">
    <source>
        <dbReference type="EMBL" id="CDW79430.1"/>
    </source>
</evidence>
<dbReference type="OrthoDB" id="6510177at2759"/>
<organism evidence="4 5">
    <name type="scientific">Stylonychia lemnae</name>
    <name type="common">Ciliate</name>
    <dbReference type="NCBI Taxonomy" id="5949"/>
    <lineage>
        <taxon>Eukaryota</taxon>
        <taxon>Sar</taxon>
        <taxon>Alveolata</taxon>
        <taxon>Ciliophora</taxon>
        <taxon>Intramacronucleata</taxon>
        <taxon>Spirotrichea</taxon>
        <taxon>Stichotrichia</taxon>
        <taxon>Sporadotrichida</taxon>
        <taxon>Oxytrichidae</taxon>
        <taxon>Stylonychinae</taxon>
        <taxon>Stylonychia</taxon>
    </lineage>
</organism>
<keyword evidence="3" id="KW-0732">Signal</keyword>